<reference evidence="2" key="1">
    <citation type="journal article" date="2022" name="Mol. Ecol. Resour.">
        <title>The genomes of chicory, endive, great burdock and yacon provide insights into Asteraceae palaeo-polyploidization history and plant inulin production.</title>
        <authorList>
            <person name="Fan W."/>
            <person name="Wang S."/>
            <person name="Wang H."/>
            <person name="Wang A."/>
            <person name="Jiang F."/>
            <person name="Liu H."/>
            <person name="Zhao H."/>
            <person name="Xu D."/>
            <person name="Zhang Y."/>
        </authorList>
    </citation>
    <scope>NUCLEOTIDE SEQUENCE [LARGE SCALE GENOMIC DNA]</scope>
    <source>
        <strain evidence="2">cv. Niubang</strain>
    </source>
</reference>
<comment type="caution">
    <text evidence="1">The sequence shown here is derived from an EMBL/GenBank/DDBJ whole genome shotgun (WGS) entry which is preliminary data.</text>
</comment>
<gene>
    <name evidence="1" type="ORF">L6452_37519</name>
</gene>
<evidence type="ECO:0000313" key="1">
    <source>
        <dbReference type="EMBL" id="KAI3678234.1"/>
    </source>
</evidence>
<sequence>MIREQEVEKKEEGDDDVIARCCSHGYCDGRRQSEEIFKMRTRDAHRKEDRVKGGRCSWGRRCSSETGDARISMATGEWCRQHCDCFLVDGHITTLQLLMP</sequence>
<dbReference type="Proteomes" id="UP001055879">
    <property type="component" value="Linkage Group LG14"/>
</dbReference>
<protein>
    <submittedName>
        <fullName evidence="1">Uncharacterized protein</fullName>
    </submittedName>
</protein>
<proteinExistence type="predicted"/>
<keyword evidence="2" id="KW-1185">Reference proteome</keyword>
<accession>A0ACB8Y361</accession>
<reference evidence="1 2" key="2">
    <citation type="journal article" date="2022" name="Mol. Ecol. Resour.">
        <title>The genomes of chicory, endive, great burdock and yacon provide insights into Asteraceae paleo-polyploidization history and plant inulin production.</title>
        <authorList>
            <person name="Fan W."/>
            <person name="Wang S."/>
            <person name="Wang H."/>
            <person name="Wang A."/>
            <person name="Jiang F."/>
            <person name="Liu H."/>
            <person name="Zhao H."/>
            <person name="Xu D."/>
            <person name="Zhang Y."/>
        </authorList>
    </citation>
    <scope>NUCLEOTIDE SEQUENCE [LARGE SCALE GENOMIC DNA]</scope>
    <source>
        <strain evidence="2">cv. Niubang</strain>
    </source>
</reference>
<evidence type="ECO:0000313" key="2">
    <source>
        <dbReference type="Proteomes" id="UP001055879"/>
    </source>
</evidence>
<dbReference type="EMBL" id="CM042060">
    <property type="protein sequence ID" value="KAI3678234.1"/>
    <property type="molecule type" value="Genomic_DNA"/>
</dbReference>
<name>A0ACB8Y361_ARCLA</name>
<organism evidence="1 2">
    <name type="scientific">Arctium lappa</name>
    <name type="common">Greater burdock</name>
    <name type="synonym">Lappa major</name>
    <dbReference type="NCBI Taxonomy" id="4217"/>
    <lineage>
        <taxon>Eukaryota</taxon>
        <taxon>Viridiplantae</taxon>
        <taxon>Streptophyta</taxon>
        <taxon>Embryophyta</taxon>
        <taxon>Tracheophyta</taxon>
        <taxon>Spermatophyta</taxon>
        <taxon>Magnoliopsida</taxon>
        <taxon>eudicotyledons</taxon>
        <taxon>Gunneridae</taxon>
        <taxon>Pentapetalae</taxon>
        <taxon>asterids</taxon>
        <taxon>campanulids</taxon>
        <taxon>Asterales</taxon>
        <taxon>Asteraceae</taxon>
        <taxon>Carduoideae</taxon>
        <taxon>Cardueae</taxon>
        <taxon>Arctiinae</taxon>
        <taxon>Arctium</taxon>
    </lineage>
</organism>